<comment type="caution">
    <text evidence="1">The sequence shown here is derived from an EMBL/GenBank/DDBJ whole genome shotgun (WGS) entry which is preliminary data.</text>
</comment>
<dbReference type="EMBL" id="MFCX01000022">
    <property type="protein sequence ID" value="OGE25668.1"/>
    <property type="molecule type" value="Genomic_DNA"/>
</dbReference>
<evidence type="ECO:0000313" key="1">
    <source>
        <dbReference type="EMBL" id="OGE25668.1"/>
    </source>
</evidence>
<dbReference type="AlphaFoldDB" id="A0A1F5JAQ0"/>
<evidence type="ECO:0000313" key="2">
    <source>
        <dbReference type="Proteomes" id="UP000177042"/>
    </source>
</evidence>
<protein>
    <submittedName>
        <fullName evidence="1">Uncharacterized protein</fullName>
    </submittedName>
</protein>
<reference evidence="1 2" key="1">
    <citation type="journal article" date="2016" name="Nat. Commun.">
        <title>Thousands of microbial genomes shed light on interconnected biogeochemical processes in an aquifer system.</title>
        <authorList>
            <person name="Anantharaman K."/>
            <person name="Brown C.T."/>
            <person name="Hug L.A."/>
            <person name="Sharon I."/>
            <person name="Castelle C.J."/>
            <person name="Probst A.J."/>
            <person name="Thomas B.C."/>
            <person name="Singh A."/>
            <person name="Wilkins M.J."/>
            <person name="Karaoz U."/>
            <person name="Brodie E.L."/>
            <person name="Williams K.H."/>
            <person name="Hubbard S.S."/>
            <person name="Banfield J.F."/>
        </authorList>
    </citation>
    <scope>NUCLEOTIDE SEQUENCE [LARGE SCALE GENOMIC DNA]</scope>
</reference>
<sequence>MRTVKENKKAKNKIKFLGLWKSYEKQRAYFITDPSYRFLDFIFIDKKNGIGSFKINNQYRVKIIKNSSDLYTVFDVGDFHRRQKK</sequence>
<proteinExistence type="predicted"/>
<name>A0A1F5JAQ0_9BACT</name>
<organism evidence="1 2">
    <name type="scientific">Candidatus Daviesbacteria bacterium RIFCSPHIGHO2_02_FULL_39_12</name>
    <dbReference type="NCBI Taxonomy" id="1797770"/>
    <lineage>
        <taxon>Bacteria</taxon>
        <taxon>Candidatus Daviesiibacteriota</taxon>
    </lineage>
</organism>
<gene>
    <name evidence="1" type="ORF">A3C26_01750</name>
</gene>
<dbReference type="Proteomes" id="UP000177042">
    <property type="component" value="Unassembled WGS sequence"/>
</dbReference>
<accession>A0A1F5JAQ0</accession>